<dbReference type="RefSeq" id="WP_048184349.1">
    <property type="nucleotide sequence ID" value="NZ_JXOJ01000004.1"/>
</dbReference>
<comment type="caution">
    <text evidence="1">The sequence shown here is derived from an EMBL/GenBank/DDBJ whole genome shotgun (WGS) entry which is preliminary data.</text>
</comment>
<dbReference type="Proteomes" id="UP000035301">
    <property type="component" value="Unassembled WGS sequence"/>
</dbReference>
<dbReference type="OrthoDB" id="107171at2157"/>
<accession>A0A0H1QXP3</accession>
<dbReference type="EMBL" id="JXOJ01000004">
    <property type="protein sequence ID" value="KLK87710.1"/>
    <property type="molecule type" value="Genomic_DNA"/>
</dbReference>
<evidence type="ECO:0000313" key="1">
    <source>
        <dbReference type="EMBL" id="KLK87710.1"/>
    </source>
</evidence>
<reference evidence="1 2" key="1">
    <citation type="journal article" date="2015" name="Int. J. Syst. Evol. Microbiol.">
        <title>Methanoculleus sediminis sp. nov., a methanogen from sediments near a submarine mud volcano.</title>
        <authorList>
            <person name="Chen S.C."/>
            <person name="Chen M.F."/>
            <person name="Lai M.C."/>
            <person name="Weng C.Y."/>
            <person name="Wu S.Y."/>
            <person name="Lin S."/>
            <person name="Yang T.F."/>
            <person name="Chen P.C."/>
        </authorList>
    </citation>
    <scope>NUCLEOTIDE SEQUENCE [LARGE SCALE GENOMIC DNA]</scope>
    <source>
        <strain evidence="1 2">S3Fa</strain>
    </source>
</reference>
<keyword evidence="2" id="KW-1185">Reference proteome</keyword>
<dbReference type="PATRIC" id="fig|1550566.3.peg.1906"/>
<sequence>MVDVGQHPEEQIEVVVDCILVNYRGDSESRGRIVHAILEWAEEHPDEWDELQERCQQRHEVLA</sequence>
<evidence type="ECO:0000313" key="2">
    <source>
        <dbReference type="Proteomes" id="UP000035301"/>
    </source>
</evidence>
<organism evidence="1 2">
    <name type="scientific">Methanoculleus sediminis</name>
    <dbReference type="NCBI Taxonomy" id="1550566"/>
    <lineage>
        <taxon>Archaea</taxon>
        <taxon>Methanobacteriati</taxon>
        <taxon>Methanobacteriota</taxon>
        <taxon>Stenosarchaea group</taxon>
        <taxon>Methanomicrobia</taxon>
        <taxon>Methanomicrobiales</taxon>
        <taxon>Methanomicrobiaceae</taxon>
        <taxon>Methanoculleus</taxon>
    </lineage>
</organism>
<protein>
    <submittedName>
        <fullName evidence="1">Uncharacterized protein</fullName>
    </submittedName>
</protein>
<dbReference type="STRING" id="1550566.SZ63_08770"/>
<proteinExistence type="predicted"/>
<name>A0A0H1QXP3_9EURY</name>
<dbReference type="AlphaFoldDB" id="A0A0H1QXP3"/>
<gene>
    <name evidence="1" type="ORF">SZ63_08770</name>
</gene>